<dbReference type="InterPro" id="IPR050263">
    <property type="entry name" value="Bact_Fimbrial_Adh_Pro"/>
</dbReference>
<dbReference type="OrthoDB" id="6462343at2"/>
<evidence type="ECO:0000313" key="3">
    <source>
        <dbReference type="Proteomes" id="UP000027308"/>
    </source>
</evidence>
<gene>
    <name evidence="2" type="ORF">PS417_24990</name>
</gene>
<evidence type="ECO:0000313" key="2">
    <source>
        <dbReference type="EMBL" id="AIB38776.1"/>
    </source>
</evidence>
<dbReference type="RefSeq" id="WP_051640422.1">
    <property type="nucleotide sequence ID" value="NZ_CP007637.1"/>
</dbReference>
<dbReference type="PANTHER" id="PTHR33420">
    <property type="entry name" value="FIMBRIAL SUBUNIT ELFA-RELATED"/>
    <property type="match status" value="1"/>
</dbReference>
<dbReference type="InterPro" id="IPR008966">
    <property type="entry name" value="Adhesion_dom_sf"/>
</dbReference>
<dbReference type="Proteomes" id="UP000027308">
    <property type="component" value="Chromosome"/>
</dbReference>
<feature type="domain" description="Fimbrial-type adhesion" evidence="1">
    <location>
        <begin position="34"/>
        <end position="181"/>
    </location>
</feature>
<organism evidence="2 3">
    <name type="scientific">Pseudomonas simiae</name>
    <dbReference type="NCBI Taxonomy" id="321846"/>
    <lineage>
        <taxon>Bacteria</taxon>
        <taxon>Pseudomonadati</taxon>
        <taxon>Pseudomonadota</taxon>
        <taxon>Gammaproteobacteria</taxon>
        <taxon>Pseudomonadales</taxon>
        <taxon>Pseudomonadaceae</taxon>
        <taxon>Pseudomonas</taxon>
    </lineage>
</organism>
<reference evidence="2 3" key="1">
    <citation type="submission" date="2014-05" db="EMBL/GenBank/DDBJ databases">
        <title>Pseudomonas simiae WCS417.</title>
        <authorList>
            <person name="Berendsen R.L."/>
        </authorList>
    </citation>
    <scope>NUCLEOTIDE SEQUENCE [LARGE SCALE GENOMIC DNA]</scope>
    <source>
        <strain evidence="2 3">WCS417</strain>
    </source>
</reference>
<protein>
    <submittedName>
        <fullName evidence="2">Exotoxin</fullName>
    </submittedName>
</protein>
<dbReference type="SUPFAM" id="SSF49401">
    <property type="entry name" value="Bacterial adhesins"/>
    <property type="match status" value="1"/>
</dbReference>
<name>A0A1N7UCR3_9PSED</name>
<dbReference type="EMBL" id="CP007637">
    <property type="protein sequence ID" value="AIB38776.1"/>
    <property type="molecule type" value="Genomic_DNA"/>
</dbReference>
<sequence length="182" mass="19392">MEFNIRNKVCPCAGLAVLLSLIIVPKGYAADNLQFRGNLVQGACSIRPGDEDIELTLREMTSKFIYRYTRSEGKPFSLHLENCDTGIADSVTITFSGIENPDLPGLLAVDAGSQASGIGVGLETLQSNPLPLEVASDEQALITGNNVIELQVYVKGEPQAILDQSIVPGAFSASSTFTLGYP</sequence>
<proteinExistence type="predicted"/>
<dbReference type="AlphaFoldDB" id="A0A1N7UCR3"/>
<dbReference type="GO" id="GO:0009289">
    <property type="term" value="C:pilus"/>
    <property type="evidence" value="ECO:0007669"/>
    <property type="project" value="InterPro"/>
</dbReference>
<dbReference type="Pfam" id="PF00419">
    <property type="entry name" value="Fimbrial"/>
    <property type="match status" value="1"/>
</dbReference>
<dbReference type="InterPro" id="IPR036937">
    <property type="entry name" value="Adhesion_dom_fimbrial_sf"/>
</dbReference>
<dbReference type="Gene3D" id="2.60.40.1090">
    <property type="entry name" value="Fimbrial-type adhesion domain"/>
    <property type="match status" value="1"/>
</dbReference>
<evidence type="ECO:0000259" key="1">
    <source>
        <dbReference type="Pfam" id="PF00419"/>
    </source>
</evidence>
<dbReference type="InterPro" id="IPR000259">
    <property type="entry name" value="Adhesion_dom_fimbrial"/>
</dbReference>
<dbReference type="PANTHER" id="PTHR33420:SF26">
    <property type="entry name" value="FIMBRIAL SUBUNIT"/>
    <property type="match status" value="1"/>
</dbReference>
<accession>A0A1N7UCR3</accession>
<dbReference type="GO" id="GO:0043709">
    <property type="term" value="P:cell adhesion involved in single-species biofilm formation"/>
    <property type="evidence" value="ECO:0007669"/>
    <property type="project" value="TreeGrafter"/>
</dbReference>
<dbReference type="eggNOG" id="COG3539">
    <property type="taxonomic scope" value="Bacteria"/>
</dbReference>